<accession>A0A177HS32</accession>
<dbReference type="Proteomes" id="UP000077381">
    <property type="component" value="Unassembled WGS sequence"/>
</dbReference>
<feature type="compositionally biased region" description="Polar residues" evidence="1">
    <location>
        <begin position="1"/>
        <end position="34"/>
    </location>
</feature>
<organism evidence="2 3">
    <name type="scientific">Streptomyces jeddahensis</name>
    <dbReference type="NCBI Taxonomy" id="1716141"/>
    <lineage>
        <taxon>Bacteria</taxon>
        <taxon>Bacillati</taxon>
        <taxon>Actinomycetota</taxon>
        <taxon>Actinomycetes</taxon>
        <taxon>Kitasatosporales</taxon>
        <taxon>Streptomycetaceae</taxon>
        <taxon>Streptomyces</taxon>
    </lineage>
</organism>
<dbReference type="EMBL" id="LOHS01000075">
    <property type="protein sequence ID" value="OAH13695.1"/>
    <property type="molecule type" value="Genomic_DNA"/>
</dbReference>
<evidence type="ECO:0000313" key="3">
    <source>
        <dbReference type="Proteomes" id="UP000077381"/>
    </source>
</evidence>
<proteinExistence type="predicted"/>
<protein>
    <submittedName>
        <fullName evidence="2">Uncharacterized protein</fullName>
    </submittedName>
</protein>
<comment type="caution">
    <text evidence="2">The sequence shown here is derived from an EMBL/GenBank/DDBJ whole genome shotgun (WGS) entry which is preliminary data.</text>
</comment>
<sequence>MTASAPTASAVSRRSGMTSATTTCSTPRSFSQIVAPSPMGPAPNTTTLSVVRASERLTQCRATAMGSLSAATSKVTESGITATLFPTTASSMSRYSRMLPSAPPQPMMPEGAPCGLTT</sequence>
<evidence type="ECO:0000313" key="2">
    <source>
        <dbReference type="EMBL" id="OAH13695.1"/>
    </source>
</evidence>
<dbReference type="PATRIC" id="fig|1716141.3.peg.3206"/>
<evidence type="ECO:0000256" key="1">
    <source>
        <dbReference type="SAM" id="MobiDB-lite"/>
    </source>
</evidence>
<keyword evidence="3" id="KW-1185">Reference proteome</keyword>
<feature type="region of interest" description="Disordered" evidence="1">
    <location>
        <begin position="96"/>
        <end position="118"/>
    </location>
</feature>
<gene>
    <name evidence="2" type="ORF">STSP_30490</name>
</gene>
<name>A0A177HS32_9ACTN</name>
<dbReference type="AlphaFoldDB" id="A0A177HS32"/>
<reference evidence="2 3" key="1">
    <citation type="submission" date="2015-12" db="EMBL/GenBank/DDBJ databases">
        <title>Genome sequence of Streptomyces sp. G25.</title>
        <authorList>
            <person name="Poehlein A."/>
            <person name="Roettig A."/>
            <person name="Hiessl S."/>
            <person name="Hauschild P."/>
            <person name="Schauer J."/>
            <person name="Madkour M.H."/>
            <person name="Al-Ansari A.M."/>
            <person name="Almakishah N.H."/>
            <person name="Steinbuechel A."/>
            <person name="Daniel R."/>
        </authorList>
    </citation>
    <scope>NUCLEOTIDE SEQUENCE [LARGE SCALE GENOMIC DNA]</scope>
    <source>
        <strain evidence="3">G25(2015)</strain>
    </source>
</reference>
<feature type="region of interest" description="Disordered" evidence="1">
    <location>
        <begin position="1"/>
        <end position="46"/>
    </location>
</feature>